<dbReference type="EMBL" id="JAOVQO010000002">
    <property type="protein sequence ID" value="MCU9847065.1"/>
    <property type="molecule type" value="Genomic_DNA"/>
</dbReference>
<accession>A0ABT2WZG3</accession>
<evidence type="ECO:0000313" key="1">
    <source>
        <dbReference type="EMBL" id="MCU9847065.1"/>
    </source>
</evidence>
<evidence type="ECO:0000313" key="2">
    <source>
        <dbReference type="Proteomes" id="UP001209535"/>
    </source>
</evidence>
<keyword evidence="2" id="KW-1185">Reference proteome</keyword>
<reference evidence="1 2" key="1">
    <citation type="submission" date="2022-10" db="EMBL/GenBank/DDBJ databases">
        <title>Defluviimonas sp. nov., isolated from ocean surface sediments.</title>
        <authorList>
            <person name="He W."/>
            <person name="Wang L."/>
            <person name="Zhang D.-F."/>
        </authorList>
    </citation>
    <scope>NUCLEOTIDE SEQUENCE [LARGE SCALE GENOMIC DNA]</scope>
    <source>
        <strain evidence="1 2">WL0024</strain>
    </source>
</reference>
<dbReference type="Pfam" id="PF20107">
    <property type="entry name" value="DUF6497"/>
    <property type="match status" value="1"/>
</dbReference>
<protein>
    <submittedName>
        <fullName evidence="1">DUF6497 family protein</fullName>
    </submittedName>
</protein>
<dbReference type="RefSeq" id="WP_263333233.1">
    <property type="nucleotide sequence ID" value="NZ_JAOVQO010000002.1"/>
</dbReference>
<sequence length="144" mass="15239">MRIWLAGTAMGVIATMLWFATNGSETAGPEAAGAITVPSGQEVTALDVIRSAPGPEGLTLRFRFLAPAIGREDGGISAESAQADMAWLCETYALPRLPEIGPAPAQIVISLADRPVPFGEVAPEATQFFEAFSRDGDRCVWEAF</sequence>
<proteinExistence type="predicted"/>
<gene>
    <name evidence="1" type="ORF">OEZ60_03520</name>
</gene>
<dbReference type="InterPro" id="IPR045467">
    <property type="entry name" value="DUF6497"/>
</dbReference>
<name>A0ABT2WZG3_9RHOB</name>
<comment type="caution">
    <text evidence="1">The sequence shown here is derived from an EMBL/GenBank/DDBJ whole genome shotgun (WGS) entry which is preliminary data.</text>
</comment>
<organism evidence="1 2">
    <name type="scientific">Albidovulum salinarum</name>
    <dbReference type="NCBI Taxonomy" id="2984153"/>
    <lineage>
        <taxon>Bacteria</taxon>
        <taxon>Pseudomonadati</taxon>
        <taxon>Pseudomonadota</taxon>
        <taxon>Alphaproteobacteria</taxon>
        <taxon>Rhodobacterales</taxon>
        <taxon>Paracoccaceae</taxon>
        <taxon>Albidovulum</taxon>
    </lineage>
</organism>
<dbReference type="Proteomes" id="UP001209535">
    <property type="component" value="Unassembled WGS sequence"/>
</dbReference>